<sequence>MSKLKEQNLYTPTDINDKDLFWISRWVSGTEGSAGTYYSYRIKASQLRQMLKMEYMVDFTPTTVGNVNTITHSLNTRSVIVQLYDKANSYIQLIAEVKASGVNTVEITFNENPTGDVRVVIVGVQTIG</sequence>
<organism evidence="1">
    <name type="scientific">uncultured Caudovirales phage</name>
    <dbReference type="NCBI Taxonomy" id="2100421"/>
    <lineage>
        <taxon>Viruses</taxon>
        <taxon>Duplodnaviria</taxon>
        <taxon>Heunggongvirae</taxon>
        <taxon>Uroviricota</taxon>
        <taxon>Caudoviricetes</taxon>
        <taxon>Peduoviridae</taxon>
        <taxon>Maltschvirus</taxon>
        <taxon>Maltschvirus maltsch</taxon>
    </lineage>
</organism>
<gene>
    <name evidence="1" type="ORF">UFOVP104_5</name>
    <name evidence="2" type="ORF">UFOVP271_40</name>
</gene>
<accession>A0A6J5L839</accession>
<dbReference type="EMBL" id="LR796219">
    <property type="protein sequence ID" value="CAB4127959.1"/>
    <property type="molecule type" value="Genomic_DNA"/>
</dbReference>
<protein>
    <submittedName>
        <fullName evidence="1">Uncharacterized protein</fullName>
    </submittedName>
</protein>
<evidence type="ECO:0000313" key="1">
    <source>
        <dbReference type="EMBL" id="CAB4127959.1"/>
    </source>
</evidence>
<dbReference type="EMBL" id="LR796281">
    <property type="protein sequence ID" value="CAB4134289.1"/>
    <property type="molecule type" value="Genomic_DNA"/>
</dbReference>
<name>A0A6J5L839_9CAUD</name>
<reference evidence="1" key="1">
    <citation type="submission" date="2020-04" db="EMBL/GenBank/DDBJ databases">
        <authorList>
            <person name="Chiriac C."/>
            <person name="Salcher M."/>
            <person name="Ghai R."/>
            <person name="Kavagutti S V."/>
        </authorList>
    </citation>
    <scope>NUCLEOTIDE SEQUENCE</scope>
</reference>
<proteinExistence type="predicted"/>
<evidence type="ECO:0000313" key="2">
    <source>
        <dbReference type="EMBL" id="CAB4134289.1"/>
    </source>
</evidence>